<dbReference type="RefSeq" id="WP_013029305.1">
    <property type="nucleotide sequence ID" value="NC_013959.1"/>
</dbReference>
<accession>D5CR21</accession>
<evidence type="ECO:0000313" key="8">
    <source>
        <dbReference type="EMBL" id="ADE11407.1"/>
    </source>
</evidence>
<feature type="transmembrane region" description="Helical" evidence="6">
    <location>
        <begin position="246"/>
        <end position="264"/>
    </location>
</feature>
<reference evidence="8 9" key="1">
    <citation type="submission" date="2010-03" db="EMBL/GenBank/DDBJ databases">
        <title>Complete sequence of Sideroxydans lithotrophicus ES-1.</title>
        <authorList>
            <consortium name="US DOE Joint Genome Institute"/>
            <person name="Lucas S."/>
            <person name="Copeland A."/>
            <person name="Lapidus A."/>
            <person name="Cheng J.-F."/>
            <person name="Bruce D."/>
            <person name="Goodwin L."/>
            <person name="Pitluck S."/>
            <person name="Munk A.C."/>
            <person name="Detter J.C."/>
            <person name="Han C."/>
            <person name="Tapia R."/>
            <person name="Larimer F."/>
            <person name="Land M."/>
            <person name="Hauser L."/>
            <person name="Kyrpides N."/>
            <person name="Ivanova N."/>
            <person name="Emerson D."/>
            <person name="Woyke T."/>
        </authorList>
    </citation>
    <scope>NUCLEOTIDE SEQUENCE [LARGE SCALE GENOMIC DNA]</scope>
    <source>
        <strain evidence="8 9">ES-1</strain>
    </source>
</reference>
<dbReference type="GO" id="GO:0016020">
    <property type="term" value="C:membrane"/>
    <property type="evidence" value="ECO:0007669"/>
    <property type="project" value="UniProtKB-SubCell"/>
</dbReference>
<evidence type="ECO:0000256" key="3">
    <source>
        <dbReference type="ARBA" id="ARBA00022692"/>
    </source>
</evidence>
<feature type="transmembrane region" description="Helical" evidence="6">
    <location>
        <begin position="215"/>
        <end position="234"/>
    </location>
</feature>
<feature type="transmembrane region" description="Helical" evidence="6">
    <location>
        <begin position="67"/>
        <end position="89"/>
    </location>
</feature>
<evidence type="ECO:0000259" key="7">
    <source>
        <dbReference type="Pfam" id="PF00892"/>
    </source>
</evidence>
<keyword evidence="5 6" id="KW-0472">Membrane</keyword>
<keyword evidence="9" id="KW-1185">Reference proteome</keyword>
<evidence type="ECO:0000256" key="5">
    <source>
        <dbReference type="ARBA" id="ARBA00023136"/>
    </source>
</evidence>
<dbReference type="Proteomes" id="UP000001625">
    <property type="component" value="Chromosome"/>
</dbReference>
<evidence type="ECO:0000256" key="1">
    <source>
        <dbReference type="ARBA" id="ARBA00004141"/>
    </source>
</evidence>
<feature type="transmembrane region" description="Helical" evidence="6">
    <location>
        <begin position="34"/>
        <end position="55"/>
    </location>
</feature>
<evidence type="ECO:0000256" key="6">
    <source>
        <dbReference type="SAM" id="Phobius"/>
    </source>
</evidence>
<feature type="transmembrane region" description="Helical" evidence="6">
    <location>
        <begin position="270"/>
        <end position="288"/>
    </location>
</feature>
<sequence length="296" mass="30808" precursor="true">MGITTVYLLVTASAFFWGANFVLAGPILADLPPLWAAAMRFVLGAALMFIIAGVRREQLLGLLKRNAGVYLLLGAVGITGFNLFFFYALRSTSANSAALIMATNPLLTALLAVAFLGERLTSRHLVALPVALIGVAVVISQGNMNKLESLNFAHGDLLMLAANLCWAAYNVLVRRYMPQGSPIANTSWVMAAGAILLASVALGSDAHMSELDGKASLAMAVMVVGGTVLAYLFWGIGIARLGAARTAIFINLVPVFAMLVGGVLGTLPTTAQLAGGLLVLGGVSISMFPSRRTAAA</sequence>
<protein>
    <recommendedName>
        <fullName evidence="7">EamA domain-containing protein</fullName>
    </recommendedName>
</protein>
<feature type="transmembrane region" description="Helical" evidence="6">
    <location>
        <begin position="152"/>
        <end position="172"/>
    </location>
</feature>
<dbReference type="EMBL" id="CP001965">
    <property type="protein sequence ID" value="ADE11407.1"/>
    <property type="molecule type" value="Genomic_DNA"/>
</dbReference>
<feature type="domain" description="EamA" evidence="7">
    <location>
        <begin position="6"/>
        <end position="139"/>
    </location>
</feature>
<dbReference type="PANTHER" id="PTHR32322">
    <property type="entry name" value="INNER MEMBRANE TRANSPORTER"/>
    <property type="match status" value="1"/>
</dbReference>
<feature type="domain" description="EamA" evidence="7">
    <location>
        <begin position="155"/>
        <end position="286"/>
    </location>
</feature>
<dbReference type="KEGG" id="slt:Slit_1169"/>
<keyword evidence="3 6" id="KW-0812">Transmembrane</keyword>
<comment type="similarity">
    <text evidence="2">Belongs to the EamA transporter family.</text>
</comment>
<dbReference type="STRING" id="580332.Slit_1169"/>
<evidence type="ECO:0000313" key="9">
    <source>
        <dbReference type="Proteomes" id="UP000001625"/>
    </source>
</evidence>
<dbReference type="InterPro" id="IPR000620">
    <property type="entry name" value="EamA_dom"/>
</dbReference>
<proteinExistence type="inferred from homology"/>
<dbReference type="Pfam" id="PF00892">
    <property type="entry name" value="EamA"/>
    <property type="match status" value="2"/>
</dbReference>
<dbReference type="PANTHER" id="PTHR32322:SF2">
    <property type="entry name" value="EAMA DOMAIN-CONTAINING PROTEIN"/>
    <property type="match status" value="1"/>
</dbReference>
<evidence type="ECO:0000256" key="2">
    <source>
        <dbReference type="ARBA" id="ARBA00007362"/>
    </source>
</evidence>
<dbReference type="OrthoDB" id="4167046at2"/>
<evidence type="ECO:0000256" key="4">
    <source>
        <dbReference type="ARBA" id="ARBA00022989"/>
    </source>
</evidence>
<dbReference type="AlphaFoldDB" id="D5CR21"/>
<dbReference type="InterPro" id="IPR037185">
    <property type="entry name" value="EmrE-like"/>
</dbReference>
<organism evidence="8 9">
    <name type="scientific">Sideroxydans lithotrophicus (strain ES-1)</name>
    <dbReference type="NCBI Taxonomy" id="580332"/>
    <lineage>
        <taxon>Bacteria</taxon>
        <taxon>Pseudomonadati</taxon>
        <taxon>Pseudomonadota</taxon>
        <taxon>Betaproteobacteria</taxon>
        <taxon>Nitrosomonadales</taxon>
        <taxon>Gallionellaceae</taxon>
        <taxon>Sideroxydans</taxon>
    </lineage>
</organism>
<dbReference type="SUPFAM" id="SSF103481">
    <property type="entry name" value="Multidrug resistance efflux transporter EmrE"/>
    <property type="match status" value="2"/>
</dbReference>
<name>D5CR21_SIDLE</name>
<dbReference type="HOGENOM" id="CLU_033863_4_4_4"/>
<dbReference type="InterPro" id="IPR050638">
    <property type="entry name" value="AA-Vitamin_Transporters"/>
</dbReference>
<feature type="transmembrane region" description="Helical" evidence="6">
    <location>
        <begin position="184"/>
        <end position="203"/>
    </location>
</feature>
<comment type="subcellular location">
    <subcellularLocation>
        <location evidence="1">Membrane</location>
        <topology evidence="1">Multi-pass membrane protein</topology>
    </subcellularLocation>
</comment>
<feature type="transmembrane region" description="Helical" evidence="6">
    <location>
        <begin position="124"/>
        <end position="140"/>
    </location>
</feature>
<keyword evidence="4 6" id="KW-1133">Transmembrane helix</keyword>
<feature type="transmembrane region" description="Helical" evidence="6">
    <location>
        <begin position="95"/>
        <end position="117"/>
    </location>
</feature>
<gene>
    <name evidence="8" type="ordered locus">Slit_1169</name>
</gene>
<dbReference type="eggNOG" id="COG0697">
    <property type="taxonomic scope" value="Bacteria"/>
</dbReference>